<evidence type="ECO:0000313" key="7">
    <source>
        <dbReference type="EMBL" id="GKV23260.1"/>
    </source>
</evidence>
<dbReference type="AlphaFoldDB" id="A0AAV5KF99"/>
<evidence type="ECO:0000259" key="6">
    <source>
        <dbReference type="PROSITE" id="PS50199"/>
    </source>
</evidence>
<dbReference type="SMART" id="SM00547">
    <property type="entry name" value="ZnF_RBZ"/>
    <property type="match status" value="4"/>
</dbReference>
<dbReference type="Proteomes" id="UP001054252">
    <property type="component" value="Unassembled WGS sequence"/>
</dbReference>
<evidence type="ECO:0000256" key="2">
    <source>
        <dbReference type="ARBA" id="ARBA00022771"/>
    </source>
</evidence>
<dbReference type="EMBL" id="BPVZ01000062">
    <property type="protein sequence ID" value="GKV23260.1"/>
    <property type="molecule type" value="Genomic_DNA"/>
</dbReference>
<feature type="domain" description="RanBP2-type" evidence="6">
    <location>
        <begin position="353"/>
        <end position="382"/>
    </location>
</feature>
<name>A0AAV5KF99_9ROSI</name>
<dbReference type="PROSITE" id="PS01358">
    <property type="entry name" value="ZF_RANBP2_1"/>
    <property type="match status" value="3"/>
</dbReference>
<dbReference type="SUPFAM" id="SSF90209">
    <property type="entry name" value="Ran binding protein zinc finger-like"/>
    <property type="match status" value="4"/>
</dbReference>
<dbReference type="PANTHER" id="PTHR23111">
    <property type="entry name" value="ZINC FINGER PROTEIN"/>
    <property type="match status" value="1"/>
</dbReference>
<evidence type="ECO:0000313" key="8">
    <source>
        <dbReference type="Proteomes" id="UP001054252"/>
    </source>
</evidence>
<keyword evidence="3" id="KW-0862">Zinc</keyword>
<comment type="caution">
    <text evidence="7">The sequence shown here is derived from an EMBL/GenBank/DDBJ whole genome shotgun (WGS) entry which is preliminary data.</text>
</comment>
<keyword evidence="8" id="KW-1185">Reference proteome</keyword>
<dbReference type="GO" id="GO:0003729">
    <property type="term" value="F:mRNA binding"/>
    <property type="evidence" value="ECO:0007669"/>
    <property type="project" value="TreeGrafter"/>
</dbReference>
<dbReference type="GO" id="GO:0008270">
    <property type="term" value="F:zinc ion binding"/>
    <property type="evidence" value="ECO:0007669"/>
    <property type="project" value="UniProtKB-KW"/>
</dbReference>
<feature type="domain" description="RanBP2-type" evidence="6">
    <location>
        <begin position="386"/>
        <end position="415"/>
    </location>
</feature>
<evidence type="ECO:0000256" key="4">
    <source>
        <dbReference type="PROSITE-ProRule" id="PRU00322"/>
    </source>
</evidence>
<evidence type="ECO:0000256" key="3">
    <source>
        <dbReference type="ARBA" id="ARBA00022833"/>
    </source>
</evidence>
<evidence type="ECO:0000256" key="5">
    <source>
        <dbReference type="SAM" id="MobiDB-lite"/>
    </source>
</evidence>
<reference evidence="7 8" key="1">
    <citation type="journal article" date="2021" name="Commun. Biol.">
        <title>The genome of Shorea leprosula (Dipterocarpaceae) highlights the ecological relevance of drought in aseasonal tropical rainforests.</title>
        <authorList>
            <person name="Ng K.K.S."/>
            <person name="Kobayashi M.J."/>
            <person name="Fawcett J.A."/>
            <person name="Hatakeyama M."/>
            <person name="Paape T."/>
            <person name="Ng C.H."/>
            <person name="Ang C.C."/>
            <person name="Tnah L.H."/>
            <person name="Lee C.T."/>
            <person name="Nishiyama T."/>
            <person name="Sese J."/>
            <person name="O'Brien M.J."/>
            <person name="Copetti D."/>
            <person name="Mohd Noor M.I."/>
            <person name="Ong R.C."/>
            <person name="Putra M."/>
            <person name="Sireger I.Z."/>
            <person name="Indrioko S."/>
            <person name="Kosugi Y."/>
            <person name="Izuno A."/>
            <person name="Isagi Y."/>
            <person name="Lee S.L."/>
            <person name="Shimizu K.K."/>
        </authorList>
    </citation>
    <scope>NUCLEOTIDE SEQUENCE [LARGE SCALE GENOMIC DNA]</scope>
    <source>
        <strain evidence="7">214</strain>
    </source>
</reference>
<gene>
    <name evidence="7" type="ORF">SLEP1_g33011</name>
</gene>
<feature type="domain" description="RanBP2-type" evidence="6">
    <location>
        <begin position="275"/>
        <end position="304"/>
    </location>
</feature>
<dbReference type="Gene3D" id="4.10.1060.10">
    <property type="entry name" value="Zinc finger, RanBP2-type"/>
    <property type="match status" value="4"/>
</dbReference>
<dbReference type="GO" id="GO:0005737">
    <property type="term" value="C:cytoplasm"/>
    <property type="evidence" value="ECO:0007669"/>
    <property type="project" value="TreeGrafter"/>
</dbReference>
<evidence type="ECO:0000256" key="1">
    <source>
        <dbReference type="ARBA" id="ARBA00022723"/>
    </source>
</evidence>
<dbReference type="PROSITE" id="PS50199">
    <property type="entry name" value="ZF_RANBP2_2"/>
    <property type="match status" value="4"/>
</dbReference>
<sequence length="432" mass="48995">MSSSLRIILFGNTLIRTHKHFLPPPLLPLKSFPFPPLSLRFHQYSSSSAAADTVNADSAISPHPWPEWVTFVDKLKSRGYLTEADVKNEGENVASGATAEDERIYKEMDLLKDACLRFARDRYDLLKLLSLKDVETVVGNGCPNLLRKAVNSAKRLRAYARLDEGDICGICNLRGSCDRAYVILKEPEANARTVDVMRILLFYALDPLVLSGEKYPGRELIYESARRLLSELMDLSETSPSPELPSPAAKASPQKKNAVKLNFFDEGPSENVEMKRGDWICPKCNFMNFSKNLHCLKCKEGGPKSIGGDETEIKKGDWICSRCKFVNFSRNIRCLKCKADGPKRVNVDDSQMKKGDWICPECAFMNFSNNRKCLRCPTPRPKRQLNPGEWECPLCDFVNFRRNTVCLKCNNERSRGKATNEDDDHIWRRTVI</sequence>
<dbReference type="Pfam" id="PF00641">
    <property type="entry name" value="Zn_ribbon_RanBP"/>
    <property type="match status" value="4"/>
</dbReference>
<keyword evidence="2 4" id="KW-0863">Zinc-finger</keyword>
<proteinExistence type="predicted"/>
<feature type="compositionally biased region" description="Low complexity" evidence="5">
    <location>
        <begin position="236"/>
        <end position="252"/>
    </location>
</feature>
<feature type="domain" description="RanBP2-type" evidence="6">
    <location>
        <begin position="314"/>
        <end position="343"/>
    </location>
</feature>
<dbReference type="InterPro" id="IPR001876">
    <property type="entry name" value="Znf_RanBP2"/>
</dbReference>
<dbReference type="InterPro" id="IPR036443">
    <property type="entry name" value="Znf_RanBP2_sf"/>
</dbReference>
<protein>
    <recommendedName>
        <fullName evidence="6">RanBP2-type domain-containing protein</fullName>
    </recommendedName>
</protein>
<dbReference type="PANTHER" id="PTHR23111:SF40">
    <property type="entry name" value="RNA-BINDING PROTEIN INVOLVED IN HETEROCHROMATIN ASSEMBLY-RELATED"/>
    <property type="match status" value="1"/>
</dbReference>
<keyword evidence="1" id="KW-0479">Metal-binding</keyword>
<organism evidence="7 8">
    <name type="scientific">Rubroshorea leprosula</name>
    <dbReference type="NCBI Taxonomy" id="152421"/>
    <lineage>
        <taxon>Eukaryota</taxon>
        <taxon>Viridiplantae</taxon>
        <taxon>Streptophyta</taxon>
        <taxon>Embryophyta</taxon>
        <taxon>Tracheophyta</taxon>
        <taxon>Spermatophyta</taxon>
        <taxon>Magnoliopsida</taxon>
        <taxon>eudicotyledons</taxon>
        <taxon>Gunneridae</taxon>
        <taxon>Pentapetalae</taxon>
        <taxon>rosids</taxon>
        <taxon>malvids</taxon>
        <taxon>Malvales</taxon>
        <taxon>Dipterocarpaceae</taxon>
        <taxon>Rubroshorea</taxon>
    </lineage>
</organism>
<accession>A0AAV5KF99</accession>
<feature type="region of interest" description="Disordered" evidence="5">
    <location>
        <begin position="236"/>
        <end position="255"/>
    </location>
</feature>